<dbReference type="InterPro" id="IPR043128">
    <property type="entry name" value="Rev_trsase/Diguanyl_cyclase"/>
</dbReference>
<dbReference type="GO" id="GO:0043709">
    <property type="term" value="P:cell adhesion involved in single-species biofilm formation"/>
    <property type="evidence" value="ECO:0007669"/>
    <property type="project" value="TreeGrafter"/>
</dbReference>
<keyword evidence="3" id="KW-0472">Membrane</keyword>
<organism evidence="5 6">
    <name type="scientific">Blastopirellula sediminis</name>
    <dbReference type="NCBI Taxonomy" id="2894196"/>
    <lineage>
        <taxon>Bacteria</taxon>
        <taxon>Pseudomonadati</taxon>
        <taxon>Planctomycetota</taxon>
        <taxon>Planctomycetia</taxon>
        <taxon>Pirellulales</taxon>
        <taxon>Pirellulaceae</taxon>
        <taxon>Blastopirellula</taxon>
    </lineage>
</organism>
<protein>
    <recommendedName>
        <fullName evidence="1">diguanylate cyclase</fullName>
        <ecNumber evidence="1">2.7.7.65</ecNumber>
    </recommendedName>
</protein>
<evidence type="ECO:0000256" key="2">
    <source>
        <dbReference type="SAM" id="MobiDB-lite"/>
    </source>
</evidence>
<feature type="domain" description="GGDEF" evidence="4">
    <location>
        <begin position="204"/>
        <end position="337"/>
    </location>
</feature>
<name>A0A9X1MQ63_9BACT</name>
<dbReference type="Proteomes" id="UP001139103">
    <property type="component" value="Unassembled WGS sequence"/>
</dbReference>
<evidence type="ECO:0000256" key="3">
    <source>
        <dbReference type="SAM" id="Phobius"/>
    </source>
</evidence>
<dbReference type="EMBL" id="JAJKFT010000010">
    <property type="protein sequence ID" value="MCC9629569.1"/>
    <property type="molecule type" value="Genomic_DNA"/>
</dbReference>
<accession>A0A9X1MQ63</accession>
<dbReference type="Gene3D" id="3.30.70.270">
    <property type="match status" value="2"/>
</dbReference>
<dbReference type="GO" id="GO:0005886">
    <property type="term" value="C:plasma membrane"/>
    <property type="evidence" value="ECO:0007669"/>
    <property type="project" value="TreeGrafter"/>
</dbReference>
<gene>
    <name evidence="5" type="ORF">LOC68_14340</name>
</gene>
<dbReference type="InterPro" id="IPR000160">
    <property type="entry name" value="GGDEF_dom"/>
</dbReference>
<dbReference type="NCBIfam" id="TIGR00254">
    <property type="entry name" value="GGDEF"/>
    <property type="match status" value="1"/>
</dbReference>
<evidence type="ECO:0000313" key="6">
    <source>
        <dbReference type="Proteomes" id="UP001139103"/>
    </source>
</evidence>
<dbReference type="PANTHER" id="PTHR45138:SF24">
    <property type="entry name" value="DIGUANYLATE CYCLASE DGCC-RELATED"/>
    <property type="match status" value="1"/>
</dbReference>
<evidence type="ECO:0000313" key="5">
    <source>
        <dbReference type="EMBL" id="MCC9629569.1"/>
    </source>
</evidence>
<keyword evidence="5" id="KW-0548">Nucleotidyltransferase</keyword>
<feature type="domain" description="GGDEF" evidence="4">
    <location>
        <begin position="389"/>
        <end position="521"/>
    </location>
</feature>
<keyword evidence="6" id="KW-1185">Reference proteome</keyword>
<feature type="region of interest" description="Disordered" evidence="2">
    <location>
        <begin position="338"/>
        <end position="360"/>
    </location>
</feature>
<dbReference type="AlphaFoldDB" id="A0A9X1MQ63"/>
<dbReference type="CDD" id="cd01949">
    <property type="entry name" value="GGDEF"/>
    <property type="match status" value="1"/>
</dbReference>
<dbReference type="PROSITE" id="PS50887">
    <property type="entry name" value="GGDEF"/>
    <property type="match status" value="2"/>
</dbReference>
<evidence type="ECO:0000256" key="1">
    <source>
        <dbReference type="ARBA" id="ARBA00012528"/>
    </source>
</evidence>
<dbReference type="RefSeq" id="WP_230219932.1">
    <property type="nucleotide sequence ID" value="NZ_JAJKFT010000010.1"/>
</dbReference>
<dbReference type="PANTHER" id="PTHR45138">
    <property type="entry name" value="REGULATORY COMPONENTS OF SENSORY TRANSDUCTION SYSTEM"/>
    <property type="match status" value="1"/>
</dbReference>
<sequence>MSVFTIDILLSIGCTAIGLACGWFLFGNHPLSPIRQLASSVDSLLNHLREQREAKSAQQPVAPIAIPALESVSVEAKPETGDDAIANITQKELRKLLEQVHELTESVRSDVGEHTDRMARINEGLAARSTDANSVTDAISQLIDANKSLGDRLNQAEMRLLEQSQIIQSQTVEARTDALTGLPNRRVFDHEMSRRMQEFQRSRRPTSLIMLDIDHFKKFNDTYGHIAGDEVLKHAARTLERVASTIGGAAIRFGGEEFAMILPGSNIFDSQIAAARVVRAIASMEIVFEGKLLQVTTSVGVAEFGRSDDEANLLKRADSALYAAKNAGRNRAYWNDGEKSRPVLSETQRADEAPVETPPAEEKRAFVSQAEEFRGDIHRRLHQFKRDSLPISLILLGVDRYDDFVANNGKGVVKAFNDTLERMLIAAMRDMDHVGRIAEGRYGILLPSASINRAAAVSDRLRKAVERFKIRKDDDVRQFTISCGVTEALSGDGLDHLFLRAEAALGKAIEAQGNRVALCGSEMEIDSPILIRTSPAAERSEPNTAPASR</sequence>
<dbReference type="SMART" id="SM00267">
    <property type="entry name" value="GGDEF"/>
    <property type="match status" value="2"/>
</dbReference>
<dbReference type="SUPFAM" id="SSF55073">
    <property type="entry name" value="Nucleotide cyclase"/>
    <property type="match status" value="2"/>
</dbReference>
<feature type="transmembrane region" description="Helical" evidence="3">
    <location>
        <begin position="6"/>
        <end position="26"/>
    </location>
</feature>
<reference evidence="5" key="1">
    <citation type="submission" date="2021-11" db="EMBL/GenBank/DDBJ databases">
        <title>Genome sequence.</title>
        <authorList>
            <person name="Sun Q."/>
        </authorList>
    </citation>
    <scope>NUCLEOTIDE SEQUENCE</scope>
    <source>
        <strain evidence="5">JC732</strain>
    </source>
</reference>
<dbReference type="FunFam" id="3.30.70.270:FF:000001">
    <property type="entry name" value="Diguanylate cyclase domain protein"/>
    <property type="match status" value="1"/>
</dbReference>
<dbReference type="GO" id="GO:0052621">
    <property type="term" value="F:diguanylate cyclase activity"/>
    <property type="evidence" value="ECO:0007669"/>
    <property type="project" value="UniProtKB-EC"/>
</dbReference>
<dbReference type="InterPro" id="IPR029787">
    <property type="entry name" value="Nucleotide_cyclase"/>
</dbReference>
<comment type="caution">
    <text evidence="5">The sequence shown here is derived from an EMBL/GenBank/DDBJ whole genome shotgun (WGS) entry which is preliminary data.</text>
</comment>
<keyword evidence="3" id="KW-1133">Transmembrane helix</keyword>
<dbReference type="Pfam" id="PF00990">
    <property type="entry name" value="GGDEF"/>
    <property type="match status" value="2"/>
</dbReference>
<dbReference type="EC" id="2.7.7.65" evidence="1"/>
<keyword evidence="3" id="KW-0812">Transmembrane</keyword>
<evidence type="ECO:0000259" key="4">
    <source>
        <dbReference type="PROSITE" id="PS50887"/>
    </source>
</evidence>
<proteinExistence type="predicted"/>
<keyword evidence="5" id="KW-0808">Transferase</keyword>
<dbReference type="GO" id="GO:1902201">
    <property type="term" value="P:negative regulation of bacterial-type flagellum-dependent cell motility"/>
    <property type="evidence" value="ECO:0007669"/>
    <property type="project" value="TreeGrafter"/>
</dbReference>
<dbReference type="InterPro" id="IPR050469">
    <property type="entry name" value="Diguanylate_Cyclase"/>
</dbReference>